<name>A0A0A8XY54_ARUDO</name>
<keyword evidence="1" id="KW-0812">Transmembrane</keyword>
<accession>A0A0A8XY54</accession>
<dbReference type="EMBL" id="GBRH01280207">
    <property type="protein sequence ID" value="JAD17688.1"/>
    <property type="molecule type" value="Transcribed_RNA"/>
</dbReference>
<evidence type="ECO:0000313" key="2">
    <source>
        <dbReference type="EMBL" id="JAD17688.1"/>
    </source>
</evidence>
<dbReference type="AlphaFoldDB" id="A0A0A8XY54"/>
<keyword evidence="1" id="KW-0472">Membrane</keyword>
<proteinExistence type="predicted"/>
<organism evidence="2">
    <name type="scientific">Arundo donax</name>
    <name type="common">Giant reed</name>
    <name type="synonym">Donax arundinaceus</name>
    <dbReference type="NCBI Taxonomy" id="35708"/>
    <lineage>
        <taxon>Eukaryota</taxon>
        <taxon>Viridiplantae</taxon>
        <taxon>Streptophyta</taxon>
        <taxon>Embryophyta</taxon>
        <taxon>Tracheophyta</taxon>
        <taxon>Spermatophyta</taxon>
        <taxon>Magnoliopsida</taxon>
        <taxon>Liliopsida</taxon>
        <taxon>Poales</taxon>
        <taxon>Poaceae</taxon>
        <taxon>PACMAD clade</taxon>
        <taxon>Arundinoideae</taxon>
        <taxon>Arundineae</taxon>
        <taxon>Arundo</taxon>
    </lineage>
</organism>
<feature type="transmembrane region" description="Helical" evidence="1">
    <location>
        <begin position="72"/>
        <end position="92"/>
    </location>
</feature>
<reference evidence="2" key="1">
    <citation type="submission" date="2014-09" db="EMBL/GenBank/DDBJ databases">
        <authorList>
            <person name="Magalhaes I.L.F."/>
            <person name="Oliveira U."/>
            <person name="Santos F.R."/>
            <person name="Vidigal T.H.D.A."/>
            <person name="Brescovit A.D."/>
            <person name="Santos A.J."/>
        </authorList>
    </citation>
    <scope>NUCLEOTIDE SEQUENCE</scope>
    <source>
        <tissue evidence="2">Shoot tissue taken approximately 20 cm above the soil surface</tissue>
    </source>
</reference>
<reference evidence="2" key="2">
    <citation type="journal article" date="2015" name="Data Brief">
        <title>Shoot transcriptome of the giant reed, Arundo donax.</title>
        <authorList>
            <person name="Barrero R.A."/>
            <person name="Guerrero F.D."/>
            <person name="Moolhuijzen P."/>
            <person name="Goolsby J.A."/>
            <person name="Tidwell J."/>
            <person name="Bellgard S.E."/>
            <person name="Bellgard M.I."/>
        </authorList>
    </citation>
    <scope>NUCLEOTIDE SEQUENCE</scope>
    <source>
        <tissue evidence="2">Shoot tissue taken approximately 20 cm above the soil surface</tissue>
    </source>
</reference>
<evidence type="ECO:0000256" key="1">
    <source>
        <dbReference type="SAM" id="Phobius"/>
    </source>
</evidence>
<protein>
    <submittedName>
        <fullName evidence="2">Uncharacterized protein</fullName>
    </submittedName>
</protein>
<keyword evidence="1" id="KW-1133">Transmembrane helix</keyword>
<sequence length="96" mass="11131">MSAHESKRETPKSGAFAAVSGVLKYNLVQLQMFQVSLHSKSLSTMFPETLLLFLFYFSEVLKYIFLQLVIHYQYVVFLLPYVCCFSPFISSIQNIY</sequence>